<dbReference type="InterPro" id="IPR000626">
    <property type="entry name" value="Ubiquitin-like_dom"/>
</dbReference>
<protein>
    <recommendedName>
        <fullName evidence="3">Ubiquitin-like domain-containing protein</fullName>
    </recommendedName>
</protein>
<gene>
    <name evidence="4" type="ORF">RAG0_15807</name>
</gene>
<dbReference type="CDD" id="cd17039">
    <property type="entry name" value="Ubl_ubiquitin_like"/>
    <property type="match status" value="1"/>
</dbReference>
<name>A0A1E1LPF2_9HELO</name>
<dbReference type="InterPro" id="IPR024737">
    <property type="entry name" value="Get5_N"/>
</dbReference>
<dbReference type="Pfam" id="PF17183">
    <property type="entry name" value="Get5_C"/>
    <property type="match status" value="1"/>
</dbReference>
<keyword evidence="2" id="KW-0963">Cytoplasm</keyword>
<comment type="subcellular location">
    <subcellularLocation>
        <location evidence="1">Cytoplasm</location>
        <location evidence="1">Cytosol</location>
    </subcellularLocation>
</comment>
<dbReference type="AlphaFoldDB" id="A0A1E1LPF2"/>
<dbReference type="PANTHER" id="PTHR46555:SF1">
    <property type="entry name" value="UBIQUITIN-LIKE PROTEIN 4A"/>
    <property type="match status" value="1"/>
</dbReference>
<reference evidence="5" key="1">
    <citation type="submission" date="2016-03" db="EMBL/GenBank/DDBJ databases">
        <authorList>
            <person name="Guldener U."/>
        </authorList>
    </citation>
    <scope>NUCLEOTIDE SEQUENCE [LARGE SCALE GENOMIC DNA]</scope>
    <source>
        <strain evidence="5">04CH-RAC-A.6.1</strain>
    </source>
</reference>
<dbReference type="GO" id="GO:0006620">
    <property type="term" value="P:post-translational protein targeting to endoplasmic reticulum membrane"/>
    <property type="evidence" value="ECO:0007669"/>
    <property type="project" value="InterPro"/>
</dbReference>
<dbReference type="Gene3D" id="3.10.20.90">
    <property type="entry name" value="Phosphatidylinositol 3-kinase Catalytic Subunit, Chain A, domain 1"/>
    <property type="match status" value="1"/>
</dbReference>
<dbReference type="InterPro" id="IPR047154">
    <property type="entry name" value="UBL4A-like"/>
</dbReference>
<evidence type="ECO:0000313" key="5">
    <source>
        <dbReference type="Proteomes" id="UP000178912"/>
    </source>
</evidence>
<dbReference type="GO" id="GO:0005829">
    <property type="term" value="C:cytosol"/>
    <property type="evidence" value="ECO:0007669"/>
    <property type="project" value="UniProtKB-SubCell"/>
</dbReference>
<evidence type="ECO:0000256" key="1">
    <source>
        <dbReference type="ARBA" id="ARBA00004514"/>
    </source>
</evidence>
<dbReference type="EMBL" id="FJUX01000146">
    <property type="protein sequence ID" value="CZT11739.1"/>
    <property type="molecule type" value="Genomic_DNA"/>
</dbReference>
<keyword evidence="5" id="KW-1185">Reference proteome</keyword>
<evidence type="ECO:0000259" key="3">
    <source>
        <dbReference type="PROSITE" id="PS50053"/>
    </source>
</evidence>
<dbReference type="Proteomes" id="UP000178912">
    <property type="component" value="Unassembled WGS sequence"/>
</dbReference>
<dbReference type="Pfam" id="PF12754">
    <property type="entry name" value="Get5_N"/>
    <property type="match status" value="1"/>
</dbReference>
<accession>A0A1E1LPF2</accession>
<sequence length="203" mass="22467">MTELSFAKSFLTTLDSRPTKITADHVEDAKSYPAHSAYILPKMPKPLAKRQKLTPGAERSISVNMKSLRNPPLDITLSSLPLSTSILALKESLSTKTSIPVPRIRLLFNKKPAPDSKVLKDLVEDEDTNAEFSVMVIGGAAALKRTESEEVEPKVAQMGEGKEELKTEEFWNDLKGFLSQRLKDEAEGEKIWGVFRKAVEGGK</sequence>
<organism evidence="4 5">
    <name type="scientific">Rhynchosporium agropyri</name>
    <dbReference type="NCBI Taxonomy" id="914238"/>
    <lineage>
        <taxon>Eukaryota</taxon>
        <taxon>Fungi</taxon>
        <taxon>Dikarya</taxon>
        <taxon>Ascomycota</taxon>
        <taxon>Pezizomycotina</taxon>
        <taxon>Leotiomycetes</taxon>
        <taxon>Helotiales</taxon>
        <taxon>Ploettnerulaceae</taxon>
        <taxon>Rhynchosporium</taxon>
    </lineage>
</organism>
<evidence type="ECO:0000313" key="4">
    <source>
        <dbReference type="EMBL" id="CZT11739.1"/>
    </source>
</evidence>
<dbReference type="InterPro" id="IPR049256">
    <property type="entry name" value="Get5_C"/>
</dbReference>
<dbReference type="PANTHER" id="PTHR46555">
    <property type="entry name" value="UBIQUITIN-LIKE PROTEIN 4A"/>
    <property type="match status" value="1"/>
</dbReference>
<dbReference type="Gene3D" id="1.10.286.70">
    <property type="entry name" value="Get5 dimerization domain"/>
    <property type="match status" value="1"/>
</dbReference>
<dbReference type="OrthoDB" id="5366541at2759"/>
<dbReference type="SUPFAM" id="SSF54236">
    <property type="entry name" value="Ubiquitin-like"/>
    <property type="match status" value="1"/>
</dbReference>
<dbReference type="InterPro" id="IPR029071">
    <property type="entry name" value="Ubiquitin-like_domsf"/>
</dbReference>
<proteinExistence type="predicted"/>
<evidence type="ECO:0000256" key="2">
    <source>
        <dbReference type="ARBA" id="ARBA00022490"/>
    </source>
</evidence>
<dbReference type="PROSITE" id="PS50053">
    <property type="entry name" value="UBIQUITIN_2"/>
    <property type="match status" value="1"/>
</dbReference>
<feature type="domain" description="Ubiquitin-like" evidence="3">
    <location>
        <begin position="61"/>
        <end position="139"/>
    </location>
</feature>